<dbReference type="Proteomes" id="UP000789525">
    <property type="component" value="Unassembled WGS sequence"/>
</dbReference>
<accession>A0ACA9MI70</accession>
<proteinExistence type="predicted"/>
<evidence type="ECO:0000313" key="2">
    <source>
        <dbReference type="Proteomes" id="UP000789525"/>
    </source>
</evidence>
<reference evidence="1" key="1">
    <citation type="submission" date="2021-06" db="EMBL/GenBank/DDBJ databases">
        <authorList>
            <person name="Kallberg Y."/>
            <person name="Tangrot J."/>
            <person name="Rosling A."/>
        </authorList>
    </citation>
    <scope>NUCLEOTIDE SEQUENCE</scope>
    <source>
        <strain evidence="1">CL356</strain>
    </source>
</reference>
<sequence>MTRQAISRNASKSTRQSISANSSRTNYMPIIRQNITFSATPQDVIARQENRFRNRSPDIEEDEILHIQGNFQNFTIAEDSFRESLKESGVQFNSHQYITPPVSPKEEDKSNKSTLFQKNTVSELSKYNIPIPRDMLFSQRNIQQDGPLDFSGERRSSDKSREIFHSRIPYNCFKKVLEYLKDNISALYSLLLVNRSVCQLVIPQLWRRPFHYTANKPPKFGAILIQTYTSFLSENEIIRLLDAGVHLCNVRKSLFAYSKHLRDFDSYMVERAVKDWITITNPRNSDSIHKFQITNLVMSNMIFRHSGGLECLNVSPDYIEEKVFIDVSLFVGARDALSKLTKFELDFHVRCASSNEKVSKLVSMMSHYTHNLQHMTIKIGYLDEPHLIMQSLSKLIRSQKKLRSITIENNWDPSAICLIDPSICSQANSLTHLTYDGILIPEQFMRLLQACNNLETLEFNGHYNPYKHSFADYVITPTRFSFSTLKCKADLSSINPFNRTRLDTLGAILQMVNKNLRNLMLGGATVELMDIIGSYCTELTTLYIKNPNLKAPILEGMFRKFYKLESLDFGNTQDDTTQVNQVDLETIKFVAKSIPTSVKYFGFHFSMTIKGLRLFLENCDAKLEKIGLFRNCMINDESMEVLIEYAMKEKCLKKVSYYPEVWTRIGQQLGEFSEETLEKAWRWIPNIVRETCSETRIH</sequence>
<protein>
    <submittedName>
        <fullName evidence="1">15778_t:CDS:1</fullName>
    </submittedName>
</protein>
<comment type="caution">
    <text evidence="1">The sequence shown here is derived from an EMBL/GenBank/DDBJ whole genome shotgun (WGS) entry which is preliminary data.</text>
</comment>
<evidence type="ECO:0000313" key="1">
    <source>
        <dbReference type="EMBL" id="CAG8590629.1"/>
    </source>
</evidence>
<name>A0ACA9MI70_9GLOM</name>
<keyword evidence="2" id="KW-1185">Reference proteome</keyword>
<feature type="non-terminal residue" evidence="1">
    <location>
        <position position="698"/>
    </location>
</feature>
<organism evidence="1 2">
    <name type="scientific">Acaulospora colombiana</name>
    <dbReference type="NCBI Taxonomy" id="27376"/>
    <lineage>
        <taxon>Eukaryota</taxon>
        <taxon>Fungi</taxon>
        <taxon>Fungi incertae sedis</taxon>
        <taxon>Mucoromycota</taxon>
        <taxon>Glomeromycotina</taxon>
        <taxon>Glomeromycetes</taxon>
        <taxon>Diversisporales</taxon>
        <taxon>Acaulosporaceae</taxon>
        <taxon>Acaulospora</taxon>
    </lineage>
</organism>
<dbReference type="EMBL" id="CAJVPT010012826">
    <property type="protein sequence ID" value="CAG8590629.1"/>
    <property type="molecule type" value="Genomic_DNA"/>
</dbReference>
<gene>
    <name evidence="1" type="ORF">ACOLOM_LOCUS6307</name>
</gene>